<dbReference type="PROSITE" id="PS51257">
    <property type="entry name" value="PROKAR_LIPOPROTEIN"/>
    <property type="match status" value="1"/>
</dbReference>
<dbReference type="Proteomes" id="UP000297407">
    <property type="component" value="Unassembled WGS sequence"/>
</dbReference>
<gene>
    <name evidence="3" type="ORF">E4635_12825</name>
</gene>
<dbReference type="OrthoDB" id="5513217at2"/>
<evidence type="ECO:0000313" key="3">
    <source>
        <dbReference type="EMBL" id="TGD57047.1"/>
    </source>
</evidence>
<dbReference type="SUPFAM" id="SSF55008">
    <property type="entry name" value="HMA, heavy metal-associated domain"/>
    <property type="match status" value="1"/>
</dbReference>
<comment type="caution">
    <text evidence="3">The sequence shown here is derived from an EMBL/GenBank/DDBJ whole genome shotgun (WGS) entry which is preliminary data.</text>
</comment>
<protein>
    <submittedName>
        <fullName evidence="3">DUF3347 domain-containing protein</fullName>
    </submittedName>
</protein>
<reference evidence="3 4" key="1">
    <citation type="submission" date="2019-04" db="EMBL/GenBank/DDBJ databases">
        <title>Flavobacterium sp. strain DS2-A Genome sequencing and assembly.</title>
        <authorList>
            <person name="Kim I."/>
        </authorList>
    </citation>
    <scope>NUCLEOTIDE SEQUENCE [LARGE SCALE GENOMIC DNA]</scope>
    <source>
        <strain evidence="3 4">DS2-A</strain>
    </source>
</reference>
<dbReference type="EMBL" id="SRLH01000007">
    <property type="protein sequence ID" value="TGD57047.1"/>
    <property type="molecule type" value="Genomic_DNA"/>
</dbReference>
<dbReference type="RefSeq" id="WP_135527101.1">
    <property type="nucleotide sequence ID" value="NZ_SRLH01000007.1"/>
</dbReference>
<dbReference type="Pfam" id="PF11827">
    <property type="entry name" value="DUF3347"/>
    <property type="match status" value="1"/>
</dbReference>
<evidence type="ECO:0000313" key="4">
    <source>
        <dbReference type="Proteomes" id="UP000297407"/>
    </source>
</evidence>
<feature type="domain" description="DUF3347" evidence="2">
    <location>
        <begin position="144"/>
        <end position="233"/>
    </location>
</feature>
<evidence type="ECO:0000256" key="1">
    <source>
        <dbReference type="SAM" id="SignalP"/>
    </source>
</evidence>
<feature type="chain" id="PRO_5021490129" evidence="1">
    <location>
        <begin position="23"/>
        <end position="280"/>
    </location>
</feature>
<evidence type="ECO:0000259" key="2">
    <source>
        <dbReference type="Pfam" id="PF11827"/>
    </source>
</evidence>
<sequence>MYRSISKILVAMVVLLSFTACEAQIKDAKTATVKIYGNCDMCKETIEKAGNSKKLAKVDWNTDTKMATFTYDAQKTNPDEILKRIALAGYDSDKFLAPDEAYSKLPECCQYKREVKPVTATAQQPVNPETPKPQMQEKNELQPVFERYFSLKDALVKTDGNNASERAKELVKAIGAVKMGQLETDTHMVWMKVMASLKEHAEHIADTKDIQHQRDHFMDLSQNIHDLVKASKLQAPVYYQFCPMANNGKGAHWLSKENAIKNPYYGAKMMTCGKTVETIR</sequence>
<proteinExistence type="predicted"/>
<feature type="signal peptide" evidence="1">
    <location>
        <begin position="1"/>
        <end position="22"/>
    </location>
</feature>
<keyword evidence="4" id="KW-1185">Reference proteome</keyword>
<dbReference type="AlphaFoldDB" id="A0A4Z0L466"/>
<dbReference type="Gene3D" id="3.30.70.100">
    <property type="match status" value="1"/>
</dbReference>
<dbReference type="InterPro" id="IPR036163">
    <property type="entry name" value="HMA_dom_sf"/>
</dbReference>
<dbReference type="GO" id="GO:0046872">
    <property type="term" value="F:metal ion binding"/>
    <property type="evidence" value="ECO:0007669"/>
    <property type="project" value="InterPro"/>
</dbReference>
<keyword evidence="1" id="KW-0732">Signal</keyword>
<dbReference type="InterPro" id="IPR021782">
    <property type="entry name" value="DUF3347"/>
</dbReference>
<name>A0A4Z0L466_9FLAO</name>
<organism evidence="3 4">
    <name type="scientific">Flavobacterium humi</name>
    <dbReference type="NCBI Taxonomy" id="2562683"/>
    <lineage>
        <taxon>Bacteria</taxon>
        <taxon>Pseudomonadati</taxon>
        <taxon>Bacteroidota</taxon>
        <taxon>Flavobacteriia</taxon>
        <taxon>Flavobacteriales</taxon>
        <taxon>Flavobacteriaceae</taxon>
        <taxon>Flavobacterium</taxon>
    </lineage>
</organism>
<accession>A0A4Z0L466</accession>